<evidence type="ECO:0000256" key="2">
    <source>
        <dbReference type="SAM" id="MobiDB-lite"/>
    </source>
</evidence>
<feature type="coiled-coil region" evidence="1">
    <location>
        <begin position="117"/>
        <end position="151"/>
    </location>
</feature>
<accession>A0A8H4VZ11</accession>
<reference evidence="3 4" key="1">
    <citation type="submission" date="2020-03" db="EMBL/GenBank/DDBJ databases">
        <title>Draft Genome Sequence of Cudoniella acicularis.</title>
        <authorList>
            <person name="Buettner E."/>
            <person name="Kellner H."/>
        </authorList>
    </citation>
    <scope>NUCLEOTIDE SEQUENCE [LARGE SCALE GENOMIC DNA]</scope>
    <source>
        <strain evidence="3 4">DSM 108380</strain>
    </source>
</reference>
<proteinExistence type="predicted"/>
<evidence type="ECO:0000256" key="1">
    <source>
        <dbReference type="SAM" id="Coils"/>
    </source>
</evidence>
<dbReference type="EMBL" id="JAAMPI010000956">
    <property type="protein sequence ID" value="KAF4627522.1"/>
    <property type="molecule type" value="Genomic_DNA"/>
</dbReference>
<organism evidence="3 4">
    <name type="scientific">Cudoniella acicularis</name>
    <dbReference type="NCBI Taxonomy" id="354080"/>
    <lineage>
        <taxon>Eukaryota</taxon>
        <taxon>Fungi</taxon>
        <taxon>Dikarya</taxon>
        <taxon>Ascomycota</taxon>
        <taxon>Pezizomycotina</taxon>
        <taxon>Leotiomycetes</taxon>
        <taxon>Helotiales</taxon>
        <taxon>Tricladiaceae</taxon>
        <taxon>Cudoniella</taxon>
    </lineage>
</organism>
<evidence type="ECO:0000313" key="4">
    <source>
        <dbReference type="Proteomes" id="UP000566819"/>
    </source>
</evidence>
<comment type="caution">
    <text evidence="3">The sequence shown here is derived from an EMBL/GenBank/DDBJ whole genome shotgun (WGS) entry which is preliminary data.</text>
</comment>
<name>A0A8H4VZ11_9HELO</name>
<feature type="region of interest" description="Disordered" evidence="2">
    <location>
        <begin position="1"/>
        <end position="22"/>
    </location>
</feature>
<keyword evidence="4" id="KW-1185">Reference proteome</keyword>
<dbReference type="OrthoDB" id="5213630at2759"/>
<evidence type="ECO:0000313" key="3">
    <source>
        <dbReference type="EMBL" id="KAF4627522.1"/>
    </source>
</evidence>
<dbReference type="AlphaFoldDB" id="A0A8H4VZ11"/>
<protein>
    <submittedName>
        <fullName evidence="3">Uncharacterized protein</fullName>
    </submittedName>
</protein>
<dbReference type="Proteomes" id="UP000566819">
    <property type="component" value="Unassembled WGS sequence"/>
</dbReference>
<keyword evidence="1" id="KW-0175">Coiled coil</keyword>
<sequence>MADSIDQPSHGAPPVPPKHTSSILSRDVVNFNVQVSMSRSSSPEKGVKSQLVTTYPVPDHKLGESADSGGLLDASSQDWHLRFINAKKSWELCEEELRSKIDELKAGNDNRPPSEAYHELQSKLEVERRLREKAEDDLRQRSIEVEETRKRWKQAARELDKCRSQSQGFYQVTDHYLIELTTQLRYNIRSFAIQYFGGELRKKPNCKRTDYWKLFMESTTSKTIAPETYLLSKIKCPSIIQAFLWRFLVSKIFDNFRWAGDASLSFWELCRFLRPKWQVDRSSDHSRNPETERKFQVWSATTTALLFDSMDTEGGSEEYKDFLVSNIRETIDPYLRSRDSDYPQELLRILDNAIALDKEISRQVARVEWVFPGTKEKIMYISASMELERGEKSPKPDQEVLLTISPGLQKRGKSTGEDFKAENLLVPAEVSWY</sequence>
<gene>
    <name evidence="3" type="ORF">G7Y89_g10640</name>
</gene>